<evidence type="ECO:0000256" key="1">
    <source>
        <dbReference type="ARBA" id="ARBA00004498"/>
    </source>
</evidence>
<feature type="domain" description="Spondin" evidence="7">
    <location>
        <begin position="215"/>
        <end position="409"/>
    </location>
</feature>
<feature type="domain" description="Reelin" evidence="6">
    <location>
        <begin position="33"/>
        <end position="214"/>
    </location>
</feature>
<dbReference type="Gene3D" id="2.60.40.2130">
    <property type="entry name" value="F-spondin domain"/>
    <property type="match status" value="1"/>
</dbReference>
<evidence type="ECO:0000256" key="2">
    <source>
        <dbReference type="ARBA" id="ARBA00022530"/>
    </source>
</evidence>
<dbReference type="Gene3D" id="2.20.100.10">
    <property type="entry name" value="Thrombospondin type-1 (TSP1) repeat"/>
    <property type="match status" value="1"/>
</dbReference>
<dbReference type="PROSITE" id="PS51020">
    <property type="entry name" value="SPONDIN"/>
    <property type="match status" value="1"/>
</dbReference>
<evidence type="ECO:0000256" key="5">
    <source>
        <dbReference type="SAM" id="MobiDB-lite"/>
    </source>
</evidence>
<dbReference type="Gene3D" id="2.60.40.4060">
    <property type="entry name" value="Reeler domain"/>
    <property type="match status" value="1"/>
</dbReference>
<dbReference type="InterPro" id="IPR009465">
    <property type="entry name" value="Spondin_N"/>
</dbReference>
<proteinExistence type="predicted"/>
<evidence type="ECO:0000256" key="3">
    <source>
        <dbReference type="ARBA" id="ARBA00022737"/>
    </source>
</evidence>
<dbReference type="PANTHER" id="PTHR11311:SF16">
    <property type="entry name" value="SPONDIN-1"/>
    <property type="match status" value="1"/>
</dbReference>
<evidence type="ECO:0000259" key="6">
    <source>
        <dbReference type="PROSITE" id="PS51019"/>
    </source>
</evidence>
<dbReference type="NCBIfam" id="NF038123">
    <property type="entry name" value="NF038123_dom"/>
    <property type="match status" value="1"/>
</dbReference>
<dbReference type="GeneID" id="113520402"/>
<evidence type="ECO:0000313" key="9">
    <source>
        <dbReference type="RefSeq" id="XP_052754109.1"/>
    </source>
</evidence>
<dbReference type="Pfam" id="PF02014">
    <property type="entry name" value="Reeler"/>
    <property type="match status" value="1"/>
</dbReference>
<dbReference type="Pfam" id="PF06468">
    <property type="entry name" value="Spond_N"/>
    <property type="match status" value="1"/>
</dbReference>
<name>A0ABM3MS35_GALME</name>
<keyword evidence="2" id="KW-0272">Extracellular matrix</keyword>
<feature type="compositionally biased region" description="Basic and acidic residues" evidence="5">
    <location>
        <begin position="437"/>
        <end position="452"/>
    </location>
</feature>
<feature type="compositionally biased region" description="Acidic residues" evidence="5">
    <location>
        <begin position="453"/>
        <end position="465"/>
    </location>
</feature>
<feature type="compositionally biased region" description="Polar residues" evidence="5">
    <location>
        <begin position="471"/>
        <end position="484"/>
    </location>
</feature>
<evidence type="ECO:0000259" key="7">
    <source>
        <dbReference type="PROSITE" id="PS51020"/>
    </source>
</evidence>
<accession>A0ABM3MS35</accession>
<organism evidence="8 9">
    <name type="scientific">Galleria mellonella</name>
    <name type="common">Greater wax moth</name>
    <dbReference type="NCBI Taxonomy" id="7137"/>
    <lineage>
        <taxon>Eukaryota</taxon>
        <taxon>Metazoa</taxon>
        <taxon>Ecdysozoa</taxon>
        <taxon>Arthropoda</taxon>
        <taxon>Hexapoda</taxon>
        <taxon>Insecta</taxon>
        <taxon>Pterygota</taxon>
        <taxon>Neoptera</taxon>
        <taxon>Endopterygota</taxon>
        <taxon>Lepidoptera</taxon>
        <taxon>Glossata</taxon>
        <taxon>Ditrysia</taxon>
        <taxon>Pyraloidea</taxon>
        <taxon>Pyralidae</taxon>
        <taxon>Galleriinae</taxon>
        <taxon>Galleria</taxon>
    </lineage>
</organism>
<dbReference type="InterPro" id="IPR038678">
    <property type="entry name" value="Spondin_N_sf"/>
</dbReference>
<feature type="region of interest" description="Disordered" evidence="5">
    <location>
        <begin position="437"/>
        <end position="484"/>
    </location>
</feature>
<dbReference type="InterPro" id="IPR002861">
    <property type="entry name" value="Reeler_dom"/>
</dbReference>
<dbReference type="InterPro" id="IPR051418">
    <property type="entry name" value="Spondin/Thrombospondin_T1"/>
</dbReference>
<evidence type="ECO:0000256" key="4">
    <source>
        <dbReference type="ARBA" id="ARBA00023157"/>
    </source>
</evidence>
<dbReference type="RefSeq" id="XP_052754109.1">
    <property type="nucleotide sequence ID" value="XM_052898149.1"/>
</dbReference>
<reference evidence="9" key="1">
    <citation type="submission" date="2025-08" db="UniProtKB">
        <authorList>
            <consortium name="RefSeq"/>
        </authorList>
    </citation>
    <scope>IDENTIFICATION</scope>
    <source>
        <tissue evidence="9">Whole larvae</tissue>
    </source>
</reference>
<keyword evidence="4" id="KW-1015">Disulfide bond</keyword>
<protein>
    <submittedName>
        <fullName evidence="9">Spondin-2-like isoform X1</fullName>
    </submittedName>
</protein>
<dbReference type="InterPro" id="IPR036383">
    <property type="entry name" value="TSP1_rpt_sf"/>
</dbReference>
<keyword evidence="3" id="KW-0677">Repeat</keyword>
<dbReference type="PROSITE" id="PS51019">
    <property type="entry name" value="REELIN"/>
    <property type="match status" value="1"/>
</dbReference>
<comment type="subcellular location">
    <subcellularLocation>
        <location evidence="1">Secreted</location>
        <location evidence="1">Extracellular space</location>
        <location evidence="1">Extracellular matrix</location>
    </subcellularLocation>
</comment>
<evidence type="ECO:0000313" key="8">
    <source>
        <dbReference type="Proteomes" id="UP001652740"/>
    </source>
</evidence>
<dbReference type="InterPro" id="IPR042307">
    <property type="entry name" value="Reeler_sf"/>
</dbReference>
<sequence length="547" mass="62207">MAYETVILVANSGIAGAHCYDKPISFVIYIIIALFNAPVVFGAQQGKCDQTPPQAKVLIPSKNKGTYKLTIETNQQIPFLFMPDQTYVVTLQTQNNAKPFRAFMITAEDPNVDNTHDLGPNLVDVGSLKTLDTEIGRKSRYSERCYSSVENTDSSDKYKIEIHWISPKQSYTSQKIRLRAMVAENEEVWYTGGDDLIVMMEKDNHPPLDSPPHPPSPTCNLCSEARYEVVFQGQWSRLKHPYHYPSKPDENGYSHMVGASHSYNYIMWKQGLKASDGLKLLAEQADVTEMEREIINAMSKENGTRTLIRGKRRHHPYMAEPSQALFRVDREHHMFSIAVAMRPSPDWFLGTSRFELCKEDEWLEYYEIPLFPWDAGTMDGVSYESTPTMTQPVDVVKRVEVGSFNRESPFYQKNLKDLAPFATLQVKRLDVYPIPEEDCHQDQEDNSKRNAEEGDEDTEEMEALDEPQAAESRQSEGTCSVSEWSDWSPCVPDNGICGRGLQTRKSIKNGSTYNNHISQTHQQIGSRSNCNEDDAVRVQNRHCSINC</sequence>
<keyword evidence="2" id="KW-0964">Secreted</keyword>
<gene>
    <name evidence="9" type="primary">LOC113520402</name>
</gene>
<keyword evidence="8" id="KW-1185">Reference proteome</keyword>
<dbReference type="PANTHER" id="PTHR11311">
    <property type="entry name" value="SPONDIN"/>
    <property type="match status" value="1"/>
</dbReference>
<dbReference type="Proteomes" id="UP001652740">
    <property type="component" value="Unplaced"/>
</dbReference>
<dbReference type="CDD" id="cd08544">
    <property type="entry name" value="Reeler"/>
    <property type="match status" value="1"/>
</dbReference>